<feature type="compositionally biased region" description="Low complexity" evidence="9">
    <location>
        <begin position="420"/>
        <end position="431"/>
    </location>
</feature>
<evidence type="ECO:0000256" key="6">
    <source>
        <dbReference type="ARBA" id="ARBA00023157"/>
    </source>
</evidence>
<evidence type="ECO:0000313" key="14">
    <source>
        <dbReference type="RefSeq" id="XP_019625080.1"/>
    </source>
</evidence>
<feature type="signal peptide" evidence="11">
    <location>
        <begin position="1"/>
        <end position="33"/>
    </location>
</feature>
<feature type="region of interest" description="Disordered" evidence="9">
    <location>
        <begin position="389"/>
        <end position="470"/>
    </location>
</feature>
<name>A0A6P4Y7S7_BRABE</name>
<dbReference type="GO" id="GO:0046330">
    <property type="term" value="P:positive regulation of JNK cascade"/>
    <property type="evidence" value="ECO:0007669"/>
    <property type="project" value="InterPro"/>
</dbReference>
<accession>A0A6P4Y7S7</accession>
<reference evidence="14" key="1">
    <citation type="submission" date="2025-08" db="UniProtKB">
        <authorList>
            <consortium name="RefSeq"/>
        </authorList>
    </citation>
    <scope>IDENTIFICATION</scope>
    <source>
        <tissue evidence="14">Gonad</tissue>
    </source>
</reference>
<keyword evidence="2 10" id="KW-0812">Transmembrane</keyword>
<feature type="region of interest" description="Disordered" evidence="9">
    <location>
        <begin position="267"/>
        <end position="289"/>
    </location>
</feature>
<dbReference type="OrthoDB" id="10017617at2759"/>
<dbReference type="GO" id="GO:0043123">
    <property type="term" value="P:positive regulation of canonical NF-kappaB signal transduction"/>
    <property type="evidence" value="ECO:0007669"/>
    <property type="project" value="InterPro"/>
</dbReference>
<feature type="chain" id="PRO_5027714385" evidence="11">
    <location>
        <begin position="34"/>
        <end position="1100"/>
    </location>
</feature>
<dbReference type="PANTHER" id="PTHR12120">
    <property type="entry name" value="TNFR-CYS DOMAIN-CONTAINING PROTEIN"/>
    <property type="match status" value="1"/>
</dbReference>
<keyword evidence="7" id="KW-0675">Receptor</keyword>
<evidence type="ECO:0000256" key="1">
    <source>
        <dbReference type="ARBA" id="ARBA00004167"/>
    </source>
</evidence>
<feature type="transmembrane region" description="Helical" evidence="10">
    <location>
        <begin position="205"/>
        <end position="228"/>
    </location>
</feature>
<dbReference type="PROSITE" id="PS00652">
    <property type="entry name" value="TNFR_NGFR_1"/>
    <property type="match status" value="1"/>
</dbReference>
<dbReference type="InterPro" id="IPR000488">
    <property type="entry name" value="Death_dom"/>
</dbReference>
<keyword evidence="5 10" id="KW-0472">Membrane</keyword>
<evidence type="ECO:0000256" key="10">
    <source>
        <dbReference type="SAM" id="Phobius"/>
    </source>
</evidence>
<protein>
    <submittedName>
        <fullName evidence="14">Uncharacterized protein LOC109470557</fullName>
    </submittedName>
</protein>
<evidence type="ECO:0000259" key="12">
    <source>
        <dbReference type="PROSITE" id="PS00652"/>
    </source>
</evidence>
<feature type="transmembrane region" description="Helical" evidence="10">
    <location>
        <begin position="877"/>
        <end position="901"/>
    </location>
</feature>
<keyword evidence="3" id="KW-0677">Repeat</keyword>
<evidence type="ECO:0000256" key="11">
    <source>
        <dbReference type="SAM" id="SignalP"/>
    </source>
</evidence>
<evidence type="ECO:0000256" key="4">
    <source>
        <dbReference type="ARBA" id="ARBA00022989"/>
    </source>
</evidence>
<feature type="region of interest" description="Disordered" evidence="9">
    <location>
        <begin position="321"/>
        <end position="358"/>
    </location>
</feature>
<dbReference type="Pfam" id="PF00531">
    <property type="entry name" value="Death"/>
    <property type="match status" value="1"/>
</dbReference>
<dbReference type="KEGG" id="bbel:109470557"/>
<comment type="subcellular location">
    <subcellularLocation>
        <location evidence="1">Membrane</location>
        <topology evidence="1">Single-pass membrane protein</topology>
    </subcellularLocation>
</comment>
<organism evidence="13 14">
    <name type="scientific">Branchiostoma belcheri</name>
    <name type="common">Amphioxus</name>
    <dbReference type="NCBI Taxonomy" id="7741"/>
    <lineage>
        <taxon>Eukaryota</taxon>
        <taxon>Metazoa</taxon>
        <taxon>Chordata</taxon>
        <taxon>Cephalochordata</taxon>
        <taxon>Leptocardii</taxon>
        <taxon>Amphioxiformes</taxon>
        <taxon>Branchiostomatidae</taxon>
        <taxon>Branchiostoma</taxon>
    </lineage>
</organism>
<dbReference type="GO" id="GO:0007165">
    <property type="term" value="P:signal transduction"/>
    <property type="evidence" value="ECO:0007669"/>
    <property type="project" value="InterPro"/>
</dbReference>
<evidence type="ECO:0000256" key="3">
    <source>
        <dbReference type="ARBA" id="ARBA00022737"/>
    </source>
</evidence>
<dbReference type="AlphaFoldDB" id="A0A6P4Y7S7"/>
<keyword evidence="13" id="KW-1185">Reference proteome</keyword>
<dbReference type="PANTHER" id="PTHR12120:SF10">
    <property type="entry name" value="TNFR-CYS DOMAIN-CONTAINING PROTEIN"/>
    <property type="match status" value="1"/>
</dbReference>
<evidence type="ECO:0000256" key="8">
    <source>
        <dbReference type="ARBA" id="ARBA00023180"/>
    </source>
</evidence>
<dbReference type="InterPro" id="IPR047526">
    <property type="entry name" value="TNR19/27/EDAR"/>
</dbReference>
<sequence length="1100" mass="122336">MTENTMAMDRRTYKSSLFFTAILFSILISPATADRRCNKPYRYLDSDGKCRRCPIQERCEIGFTIKEQCGNGKPLQCVECREEKGFTCVEGVRQSCILCDRLNRAEKHPCTVRNQAECGECLPGYYKDDWLDMCLDCSEDRNNRPECRITSTTRPASVKTSTTQSLNTAIGHRRFVHLFVLLCTGNDPVIKTAAKTDHRVLESTWPLMLVLMSVFMVILVVLIAMYAYKSLGRRCGRREKSEEVAPHSKQGSPLRMKALADMAVIEDETDPLTSTTTNNTRDKRKPSLNTQLSTGSFLVVPGTQEELQLLMASAANSEANSAVSTPSISPRARGLHNRGLSSSSSTTTMEDTAGQSDDVFSDHEEYSSFQGLQLRLDVEAAFPTSLQSAPVIQITPPGPGDKSTRDRSPVPSTSRDSGKFAGTQTTTFFTAGRHDSLQSNSLEPTDDISDVPDQQVDDEHQPLTQTPTVDEGQDTKYREKLDTALKKGKDISLKDGLQSYDVVQRLAQILDQGGVLPTDPDYQNVFQALGVPRDKIDSCHKNKTVTSPTLSLLQYLESYTHRYEKNMSDLIAVLHRYESYEAVMYLCTQVMNFKPETGNLPNVECESWSHRARDLHVIHPQRNEGAAYPTSQTLYCRRRFPTDPTVITSLRMANHTKHILAVTMGLIFVASLVHGQRLRNGKRSDISCGANYYVARTSSGYLACVRCPRSCDPGTTIETQCGFGVPQTCRPCELTPGRTCASGVERSCVLCDVYGRTVDVECNIYNQTTCGDCKEGYYENLDDAKIGNTRYCRKCTPADSWRQQCQLQPTSNEQMNTTEVPTPERVITTPSVTPAKPIETSEQMNITYPTAVPPAEAVILRLGQATNPTEEAEDNSVGWGVIGAGFATTFLIVLLFAYFVYRYRSYDGQRKTTDIEMTTLSKVVDVTEQDVVDKSASLFQCNPVCADMSPNYRDLPAGSCGHGVVHVPHGEVHVPRVTDYDRMLALGKDVGKDMFIEDHLTIDMQQTIAARINQRPATSGRPDYRNFFIDLGVDKDTVAAANAPGIEDPSERLFRVLLAESPAKEIKMADILTTLNKYKFYGLVKDICKQITDDNATEPK</sequence>
<evidence type="ECO:0000256" key="5">
    <source>
        <dbReference type="ARBA" id="ARBA00023136"/>
    </source>
</evidence>
<keyword evidence="11" id="KW-0732">Signal</keyword>
<proteinExistence type="predicted"/>
<evidence type="ECO:0000313" key="13">
    <source>
        <dbReference type="Proteomes" id="UP000515135"/>
    </source>
</evidence>
<keyword evidence="6" id="KW-1015">Disulfide bond</keyword>
<evidence type="ECO:0000256" key="9">
    <source>
        <dbReference type="SAM" id="MobiDB-lite"/>
    </source>
</evidence>
<keyword evidence="8" id="KW-0325">Glycoprotein</keyword>
<dbReference type="GO" id="GO:0005886">
    <property type="term" value="C:plasma membrane"/>
    <property type="evidence" value="ECO:0007669"/>
    <property type="project" value="TreeGrafter"/>
</dbReference>
<dbReference type="Proteomes" id="UP000515135">
    <property type="component" value="Unplaced"/>
</dbReference>
<dbReference type="CDD" id="cd00185">
    <property type="entry name" value="TNFRSF"/>
    <property type="match status" value="1"/>
</dbReference>
<evidence type="ECO:0000256" key="7">
    <source>
        <dbReference type="ARBA" id="ARBA00023170"/>
    </source>
</evidence>
<keyword evidence="4 10" id="KW-1133">Transmembrane helix</keyword>
<gene>
    <name evidence="14" type="primary">LOC109470557</name>
</gene>
<dbReference type="GO" id="GO:0038023">
    <property type="term" value="F:signaling receptor activity"/>
    <property type="evidence" value="ECO:0007669"/>
    <property type="project" value="InterPro"/>
</dbReference>
<feature type="domain" description="TNFR-Cys" evidence="12">
    <location>
        <begin position="688"/>
        <end position="729"/>
    </location>
</feature>
<dbReference type="RefSeq" id="XP_019625080.1">
    <property type="nucleotide sequence ID" value="XM_019769521.1"/>
</dbReference>
<evidence type="ECO:0000256" key="2">
    <source>
        <dbReference type="ARBA" id="ARBA00022692"/>
    </source>
</evidence>
<dbReference type="InterPro" id="IPR001368">
    <property type="entry name" value="TNFR/NGFR_Cys_rich_reg"/>
</dbReference>
<dbReference type="GeneID" id="109470557"/>